<proteinExistence type="inferred from homology"/>
<dbReference type="InterPro" id="IPR015421">
    <property type="entry name" value="PyrdxlP-dep_Trfase_major"/>
</dbReference>
<comment type="cofactor">
    <cofactor evidence="1 6">
        <name>pyridoxal 5'-phosphate</name>
        <dbReference type="ChEBI" id="CHEBI:597326"/>
    </cofactor>
</comment>
<evidence type="ECO:0000313" key="8">
    <source>
        <dbReference type="EMBL" id="QDT33154.1"/>
    </source>
</evidence>
<evidence type="ECO:0000256" key="1">
    <source>
        <dbReference type="ARBA" id="ARBA00001933"/>
    </source>
</evidence>
<evidence type="ECO:0000313" key="9">
    <source>
        <dbReference type="Proteomes" id="UP000315724"/>
    </source>
</evidence>
<dbReference type="InterPro" id="IPR015424">
    <property type="entry name" value="PyrdxlP-dep_Trfase"/>
</dbReference>
<gene>
    <name evidence="8" type="primary">aspC</name>
    <name evidence="8" type="ORF">Mal48_24070</name>
</gene>
<dbReference type="AlphaFoldDB" id="A0A517QNH5"/>
<dbReference type="PROSITE" id="PS00599">
    <property type="entry name" value="AA_TRANSFER_CLASS_2"/>
    <property type="match status" value="1"/>
</dbReference>
<dbReference type="GO" id="GO:0030170">
    <property type="term" value="F:pyridoxal phosphate binding"/>
    <property type="evidence" value="ECO:0007669"/>
    <property type="project" value="InterPro"/>
</dbReference>
<dbReference type="PANTHER" id="PTHR46383">
    <property type="entry name" value="ASPARTATE AMINOTRANSFERASE"/>
    <property type="match status" value="1"/>
</dbReference>
<dbReference type="OrthoDB" id="231967at2"/>
<evidence type="ECO:0000256" key="2">
    <source>
        <dbReference type="ARBA" id="ARBA00007441"/>
    </source>
</evidence>
<dbReference type="InterPro" id="IPR001917">
    <property type="entry name" value="Aminotrans_II_pyridoxalP_BS"/>
</dbReference>
<accession>A0A517QNH5</accession>
<feature type="domain" description="Aminotransferase class I/classII large" evidence="7">
    <location>
        <begin position="32"/>
        <end position="390"/>
    </location>
</feature>
<dbReference type="SUPFAM" id="SSF53383">
    <property type="entry name" value="PLP-dependent transferases"/>
    <property type="match status" value="1"/>
</dbReference>
<keyword evidence="4 8" id="KW-0808">Transferase</keyword>
<keyword evidence="5 6" id="KW-0663">Pyridoxal phosphate</keyword>
<dbReference type="CDD" id="cd00609">
    <property type="entry name" value="AAT_like"/>
    <property type="match status" value="1"/>
</dbReference>
<reference evidence="8 9" key="1">
    <citation type="submission" date="2019-02" db="EMBL/GenBank/DDBJ databases">
        <title>Deep-cultivation of Planctomycetes and their phenomic and genomic characterization uncovers novel biology.</title>
        <authorList>
            <person name="Wiegand S."/>
            <person name="Jogler M."/>
            <person name="Boedeker C."/>
            <person name="Pinto D."/>
            <person name="Vollmers J."/>
            <person name="Rivas-Marin E."/>
            <person name="Kohn T."/>
            <person name="Peeters S.H."/>
            <person name="Heuer A."/>
            <person name="Rast P."/>
            <person name="Oberbeckmann S."/>
            <person name="Bunk B."/>
            <person name="Jeske O."/>
            <person name="Meyerdierks A."/>
            <person name="Storesund J.E."/>
            <person name="Kallscheuer N."/>
            <person name="Luecker S."/>
            <person name="Lage O.M."/>
            <person name="Pohl T."/>
            <person name="Merkel B.J."/>
            <person name="Hornburger P."/>
            <person name="Mueller R.-W."/>
            <person name="Bruemmer F."/>
            <person name="Labrenz M."/>
            <person name="Spormann A.M."/>
            <person name="Op den Camp H."/>
            <person name="Overmann J."/>
            <person name="Amann R."/>
            <person name="Jetten M.S.M."/>
            <person name="Mascher T."/>
            <person name="Medema M.H."/>
            <person name="Devos D.P."/>
            <person name="Kaster A.-K."/>
            <person name="Ovreas L."/>
            <person name="Rohde M."/>
            <person name="Galperin M.Y."/>
            <person name="Jogler C."/>
        </authorList>
    </citation>
    <scope>NUCLEOTIDE SEQUENCE [LARGE SCALE GENOMIC DNA]</scope>
    <source>
        <strain evidence="8 9">Mal48</strain>
    </source>
</reference>
<dbReference type="EC" id="2.6.1.1" evidence="8"/>
<name>A0A517QNH5_9PLAN</name>
<evidence type="ECO:0000259" key="7">
    <source>
        <dbReference type="Pfam" id="PF00155"/>
    </source>
</evidence>
<comment type="similarity">
    <text evidence="6">Belongs to the class-II pyridoxal-phosphate-dependent aminotransferase family.</text>
</comment>
<dbReference type="InterPro" id="IPR004839">
    <property type="entry name" value="Aminotransferase_I/II_large"/>
</dbReference>
<dbReference type="Gene3D" id="3.40.640.10">
    <property type="entry name" value="Type I PLP-dependent aspartate aminotransferase-like (Major domain)"/>
    <property type="match status" value="1"/>
</dbReference>
<dbReference type="GO" id="GO:0006520">
    <property type="term" value="P:amino acid metabolic process"/>
    <property type="evidence" value="ECO:0007669"/>
    <property type="project" value="InterPro"/>
</dbReference>
<dbReference type="Proteomes" id="UP000315724">
    <property type="component" value="Chromosome"/>
</dbReference>
<evidence type="ECO:0000256" key="5">
    <source>
        <dbReference type="ARBA" id="ARBA00022898"/>
    </source>
</evidence>
<dbReference type="Pfam" id="PF00155">
    <property type="entry name" value="Aminotran_1_2"/>
    <property type="match status" value="1"/>
</dbReference>
<dbReference type="KEGG" id="tpol:Mal48_24070"/>
<dbReference type="EMBL" id="CP036267">
    <property type="protein sequence ID" value="QDT33154.1"/>
    <property type="molecule type" value="Genomic_DNA"/>
</dbReference>
<evidence type="ECO:0000256" key="6">
    <source>
        <dbReference type="RuleBase" id="RU003693"/>
    </source>
</evidence>
<evidence type="ECO:0000256" key="4">
    <source>
        <dbReference type="ARBA" id="ARBA00022679"/>
    </source>
</evidence>
<dbReference type="InterPro" id="IPR015422">
    <property type="entry name" value="PyrdxlP-dep_Trfase_small"/>
</dbReference>
<protein>
    <submittedName>
        <fullName evidence="8">Aspartate aminotransferase</fullName>
        <ecNumber evidence="8">2.6.1.1</ecNumber>
    </submittedName>
</protein>
<dbReference type="RefSeq" id="WP_145199013.1">
    <property type="nucleotide sequence ID" value="NZ_CP036267.1"/>
</dbReference>
<dbReference type="Gene3D" id="3.90.1150.10">
    <property type="entry name" value="Aspartate Aminotransferase, domain 1"/>
    <property type="match status" value="1"/>
</dbReference>
<keyword evidence="3 8" id="KW-0032">Aminotransferase</keyword>
<organism evidence="8 9">
    <name type="scientific">Thalassoglobus polymorphus</name>
    <dbReference type="NCBI Taxonomy" id="2527994"/>
    <lineage>
        <taxon>Bacteria</taxon>
        <taxon>Pseudomonadati</taxon>
        <taxon>Planctomycetota</taxon>
        <taxon>Planctomycetia</taxon>
        <taxon>Planctomycetales</taxon>
        <taxon>Planctomycetaceae</taxon>
        <taxon>Thalassoglobus</taxon>
    </lineage>
</organism>
<comment type="similarity">
    <text evidence="2">Belongs to the class-I pyridoxal-phosphate-dependent aminotransferase family.</text>
</comment>
<sequence>MSASLSEFAKSLTVETAFTVLAIAKELKADGKDVVELEIGDSPFESTSSAKNAGIQAIQENQTHYCPSPGLPEFRAAAAKFVSDEFKIPAAAENVVVGPGAKVFEQFFCEAFLNPGDDVLVFSPYFPTYLPNILRRGANPVYSNLLQANEFRPDIAEVEKFLNTAKSPRAIFLNTPHNPTGGVATEEDLKALADLIRGKDIAVFSDEPYCHMVWKGRHHSLLEQPGMMDQCVSAYTFSKSYSMSGWRLGFAVTGAKIATSIAKMINTTLSCTPPIVQIAGTKALQQDHSERDEQMSRFQEKVQLLTSGLNAIDGIHTLDPTATFYVFPNVAPICNKLKITSHGLALYLLKGADENFGVACLGGECFGEAGHGFLRFSCAEPNDRLEQAVKFLPEAFGRTDRVEAFLEANPEHKLKTAYPEP</sequence>
<evidence type="ECO:0000256" key="3">
    <source>
        <dbReference type="ARBA" id="ARBA00022576"/>
    </source>
</evidence>
<dbReference type="InterPro" id="IPR050596">
    <property type="entry name" value="AspAT/PAT-like"/>
</dbReference>
<dbReference type="GO" id="GO:0004069">
    <property type="term" value="F:L-aspartate:2-oxoglutarate aminotransferase activity"/>
    <property type="evidence" value="ECO:0007669"/>
    <property type="project" value="UniProtKB-EC"/>
</dbReference>
<dbReference type="PANTHER" id="PTHR46383:SF2">
    <property type="entry name" value="AMINOTRANSFERASE"/>
    <property type="match status" value="1"/>
</dbReference>
<keyword evidence="9" id="KW-1185">Reference proteome</keyword>